<sequence>MTPPLQPPCLLPSSLPVLHLPSPSSLLSTPDASPPPSSSPLFHLLPSLFEQSSSPPQPYSPPPSLPPPPLTSFLPLTLLPLYSLLPCILCLTRRAQNRNGKTEVLS</sequence>
<proteinExistence type="predicted"/>
<evidence type="ECO:0000313" key="4">
    <source>
        <dbReference type="Proteomes" id="UP000324222"/>
    </source>
</evidence>
<feature type="region of interest" description="Disordered" evidence="1">
    <location>
        <begin position="48"/>
        <end position="67"/>
    </location>
</feature>
<keyword evidence="2" id="KW-0472">Membrane</keyword>
<feature type="transmembrane region" description="Helical" evidence="2">
    <location>
        <begin position="70"/>
        <end position="91"/>
    </location>
</feature>
<gene>
    <name evidence="3" type="ORF">E2C01_040700</name>
</gene>
<keyword evidence="2" id="KW-1133">Transmembrane helix</keyword>
<dbReference type="AlphaFoldDB" id="A0A5B7FNN8"/>
<keyword evidence="2" id="KW-0812">Transmembrane</keyword>
<evidence type="ECO:0000256" key="1">
    <source>
        <dbReference type="SAM" id="MobiDB-lite"/>
    </source>
</evidence>
<reference evidence="3 4" key="1">
    <citation type="submission" date="2019-05" db="EMBL/GenBank/DDBJ databases">
        <title>Another draft genome of Portunus trituberculatus and its Hox gene families provides insights of decapod evolution.</title>
        <authorList>
            <person name="Jeong J.-H."/>
            <person name="Song I."/>
            <person name="Kim S."/>
            <person name="Choi T."/>
            <person name="Kim D."/>
            <person name="Ryu S."/>
            <person name="Kim W."/>
        </authorList>
    </citation>
    <scope>NUCLEOTIDE SEQUENCE [LARGE SCALE GENOMIC DNA]</scope>
    <source>
        <tissue evidence="3">Muscle</tissue>
    </source>
</reference>
<dbReference type="Proteomes" id="UP000324222">
    <property type="component" value="Unassembled WGS sequence"/>
</dbReference>
<accession>A0A5B7FNN8</accession>
<keyword evidence="4" id="KW-1185">Reference proteome</keyword>
<evidence type="ECO:0000256" key="2">
    <source>
        <dbReference type="SAM" id="Phobius"/>
    </source>
</evidence>
<protein>
    <submittedName>
        <fullName evidence="3">Uncharacterized protein</fullName>
    </submittedName>
</protein>
<feature type="compositionally biased region" description="Pro residues" evidence="1">
    <location>
        <begin position="55"/>
        <end position="67"/>
    </location>
</feature>
<comment type="caution">
    <text evidence="3">The sequence shown here is derived from an EMBL/GenBank/DDBJ whole genome shotgun (WGS) entry which is preliminary data.</text>
</comment>
<feature type="compositionally biased region" description="Low complexity" evidence="1">
    <location>
        <begin position="22"/>
        <end position="31"/>
    </location>
</feature>
<evidence type="ECO:0000313" key="3">
    <source>
        <dbReference type="EMBL" id="MPC46967.1"/>
    </source>
</evidence>
<name>A0A5B7FNN8_PORTR</name>
<organism evidence="3 4">
    <name type="scientific">Portunus trituberculatus</name>
    <name type="common">Swimming crab</name>
    <name type="synonym">Neptunus trituberculatus</name>
    <dbReference type="NCBI Taxonomy" id="210409"/>
    <lineage>
        <taxon>Eukaryota</taxon>
        <taxon>Metazoa</taxon>
        <taxon>Ecdysozoa</taxon>
        <taxon>Arthropoda</taxon>
        <taxon>Crustacea</taxon>
        <taxon>Multicrustacea</taxon>
        <taxon>Malacostraca</taxon>
        <taxon>Eumalacostraca</taxon>
        <taxon>Eucarida</taxon>
        <taxon>Decapoda</taxon>
        <taxon>Pleocyemata</taxon>
        <taxon>Brachyura</taxon>
        <taxon>Eubrachyura</taxon>
        <taxon>Portunoidea</taxon>
        <taxon>Portunidae</taxon>
        <taxon>Portuninae</taxon>
        <taxon>Portunus</taxon>
    </lineage>
</organism>
<feature type="region of interest" description="Disordered" evidence="1">
    <location>
        <begin position="22"/>
        <end position="41"/>
    </location>
</feature>
<dbReference type="EMBL" id="VSRR010007471">
    <property type="protein sequence ID" value="MPC46967.1"/>
    <property type="molecule type" value="Genomic_DNA"/>
</dbReference>